<dbReference type="RefSeq" id="WP_240826972.1">
    <property type="nucleotide sequence ID" value="NZ_JAKWBL010000001.1"/>
</dbReference>
<sequence>MITGLLNIVAFKAIDKYGMPLDIEGEIKSDKGEVITNFKTLHDGMGTFPIIPQPGSNYFATINGSAEQYPLPQQTTNGIAFTVRSTSRGKQFKIQYNNENETFKPAYLIGQMENEVIFTHELPSDKKEISGIIPTADSYSGILHLTIFNKDNMPLAERLTFIDNKEYLLPAEFKIDTLNTDQHKRNRFSIALQDTIIGNFSVSITDADYDDGGMRPQNIYSWFLLNSDIKGYVHNPAYYFNSPADSIKNALDLVMMTHGWTRFKWSDVSQNKLPAAQFKDPAYINLSGLITIEGTKKPLVNQDIIAFKSPLDTSSKQRGIPLMLKTDSEGRFKLDSQVLYDKYKILFSEVRGKKANSYELNYSPTPSGVHIPYNPYFFR</sequence>
<comment type="caution">
    <text evidence="1">The sequence shown here is derived from an EMBL/GenBank/DDBJ whole genome shotgun (WGS) entry which is preliminary data.</text>
</comment>
<dbReference type="EMBL" id="JAKWBL010000001">
    <property type="protein sequence ID" value="MCH5597593.1"/>
    <property type="molecule type" value="Genomic_DNA"/>
</dbReference>
<keyword evidence="2" id="KW-1185">Reference proteome</keyword>
<evidence type="ECO:0008006" key="3">
    <source>
        <dbReference type="Google" id="ProtNLM"/>
    </source>
</evidence>
<organism evidence="1 2">
    <name type="scientific">Niabella ginsengisoli</name>
    <dbReference type="NCBI Taxonomy" id="522298"/>
    <lineage>
        <taxon>Bacteria</taxon>
        <taxon>Pseudomonadati</taxon>
        <taxon>Bacteroidota</taxon>
        <taxon>Chitinophagia</taxon>
        <taxon>Chitinophagales</taxon>
        <taxon>Chitinophagaceae</taxon>
        <taxon>Niabella</taxon>
    </lineage>
</organism>
<dbReference type="Proteomes" id="UP001202248">
    <property type="component" value="Unassembled WGS sequence"/>
</dbReference>
<evidence type="ECO:0000313" key="1">
    <source>
        <dbReference type="EMBL" id="MCH5597593.1"/>
    </source>
</evidence>
<proteinExistence type="predicted"/>
<reference evidence="1 2" key="1">
    <citation type="submission" date="2022-02" db="EMBL/GenBank/DDBJ databases">
        <authorList>
            <person name="Min J."/>
        </authorList>
    </citation>
    <scope>NUCLEOTIDE SEQUENCE [LARGE SCALE GENOMIC DNA]</scope>
    <source>
        <strain evidence="1 2">GR10-1</strain>
    </source>
</reference>
<gene>
    <name evidence="1" type="ORF">MKP09_06570</name>
</gene>
<evidence type="ECO:0000313" key="2">
    <source>
        <dbReference type="Proteomes" id="UP001202248"/>
    </source>
</evidence>
<name>A0ABS9SGV3_9BACT</name>
<accession>A0ABS9SGV3</accession>
<protein>
    <recommendedName>
        <fullName evidence="3">Carboxypeptidase regulatory-like domain-containing protein</fullName>
    </recommendedName>
</protein>